<reference evidence="2 3" key="1">
    <citation type="submission" date="2022-12" db="EMBL/GenBank/DDBJ databases">
        <title>Chromosome-level genome assembly of true bugs.</title>
        <authorList>
            <person name="Ma L."/>
            <person name="Li H."/>
        </authorList>
    </citation>
    <scope>NUCLEOTIDE SEQUENCE [LARGE SCALE GENOMIC DNA]</scope>
    <source>
        <strain evidence="2">Lab_2022b</strain>
    </source>
</reference>
<feature type="signal peptide" evidence="1">
    <location>
        <begin position="1"/>
        <end position="20"/>
    </location>
</feature>
<evidence type="ECO:0000256" key="1">
    <source>
        <dbReference type="SAM" id="SignalP"/>
    </source>
</evidence>
<protein>
    <submittedName>
        <fullName evidence="2">Uncharacterized protein</fullName>
    </submittedName>
</protein>
<comment type="caution">
    <text evidence="2">The sequence shown here is derived from an EMBL/GenBank/DDBJ whole genome shotgun (WGS) entry which is preliminary data.</text>
</comment>
<dbReference type="Proteomes" id="UP001461498">
    <property type="component" value="Unassembled WGS sequence"/>
</dbReference>
<dbReference type="EMBL" id="JAPXFL010000003">
    <property type="protein sequence ID" value="KAK9508563.1"/>
    <property type="molecule type" value="Genomic_DNA"/>
</dbReference>
<proteinExistence type="predicted"/>
<evidence type="ECO:0000313" key="2">
    <source>
        <dbReference type="EMBL" id="KAK9508563.1"/>
    </source>
</evidence>
<keyword evidence="1" id="KW-0732">Signal</keyword>
<sequence length="229" mass="26203">MFKYISLIVLLTLFQGQSEAAPNQLNVPSQFNGGIEQFIIEFIENHAEELGEIKQIIEEFIEHEMQHRAVSKQLNDMKNEMTLASERGDVCAKQVLLNLVKDKPICPTPDDLVQAAGKIVTATTDIITNSVHSFYMIFYSQEYCPGDMSGFRCFLSRFHKAQGAVFNVLDNITHYSSNIKDLINVYKLYFGDCKVKKQVHLQTNLQLYNSCNNNSLDKQFYTKDLNNKL</sequence>
<evidence type="ECO:0000313" key="3">
    <source>
        <dbReference type="Proteomes" id="UP001461498"/>
    </source>
</evidence>
<dbReference type="AlphaFoldDB" id="A0AAW1DHC0"/>
<name>A0AAW1DHC0_9HEMI</name>
<feature type="chain" id="PRO_5043351341" evidence="1">
    <location>
        <begin position="21"/>
        <end position="229"/>
    </location>
</feature>
<gene>
    <name evidence="2" type="ORF">O3M35_006096</name>
</gene>
<accession>A0AAW1DHC0</accession>
<keyword evidence="3" id="KW-1185">Reference proteome</keyword>
<organism evidence="2 3">
    <name type="scientific">Rhynocoris fuscipes</name>
    <dbReference type="NCBI Taxonomy" id="488301"/>
    <lineage>
        <taxon>Eukaryota</taxon>
        <taxon>Metazoa</taxon>
        <taxon>Ecdysozoa</taxon>
        <taxon>Arthropoda</taxon>
        <taxon>Hexapoda</taxon>
        <taxon>Insecta</taxon>
        <taxon>Pterygota</taxon>
        <taxon>Neoptera</taxon>
        <taxon>Paraneoptera</taxon>
        <taxon>Hemiptera</taxon>
        <taxon>Heteroptera</taxon>
        <taxon>Panheteroptera</taxon>
        <taxon>Cimicomorpha</taxon>
        <taxon>Reduviidae</taxon>
        <taxon>Harpactorinae</taxon>
        <taxon>Harpactorini</taxon>
        <taxon>Rhynocoris</taxon>
    </lineage>
</organism>